<dbReference type="AlphaFoldDB" id="A0A8J6NFT9"/>
<evidence type="ECO:0000256" key="3">
    <source>
        <dbReference type="ARBA" id="ARBA00022485"/>
    </source>
</evidence>
<name>A0A8J6NFT9_9CHLR</name>
<dbReference type="PANTHER" id="PTHR30038">
    <property type="entry name" value="ALDEHYDE FERREDOXIN OXIDOREDUCTASE"/>
    <property type="match status" value="1"/>
</dbReference>
<dbReference type="InterPro" id="IPR013983">
    <property type="entry name" value="Ald_Fedxn_OxRdtase_N"/>
</dbReference>
<evidence type="ECO:0000256" key="8">
    <source>
        <dbReference type="ARBA" id="ARBA00049934"/>
    </source>
</evidence>
<protein>
    <submittedName>
        <fullName evidence="10">Aldehyde ferredoxin oxidoreductase family protein</fullName>
    </submittedName>
</protein>
<dbReference type="Pfam" id="PF01314">
    <property type="entry name" value="AFOR_C"/>
    <property type="match status" value="1"/>
</dbReference>
<evidence type="ECO:0000256" key="7">
    <source>
        <dbReference type="ARBA" id="ARBA00023014"/>
    </source>
</evidence>
<dbReference type="SUPFAM" id="SSF56228">
    <property type="entry name" value="Aldehyde ferredoxin oxidoreductase, N-terminal domain"/>
    <property type="match status" value="1"/>
</dbReference>
<evidence type="ECO:0000256" key="6">
    <source>
        <dbReference type="ARBA" id="ARBA00023004"/>
    </source>
</evidence>
<dbReference type="GO" id="GO:0016625">
    <property type="term" value="F:oxidoreductase activity, acting on the aldehyde or oxo group of donors, iron-sulfur protein as acceptor"/>
    <property type="evidence" value="ECO:0007669"/>
    <property type="project" value="InterPro"/>
</dbReference>
<organism evidence="10 11">
    <name type="scientific">Candidatus Desulfolinea nitratireducens</name>
    <dbReference type="NCBI Taxonomy" id="2841698"/>
    <lineage>
        <taxon>Bacteria</taxon>
        <taxon>Bacillati</taxon>
        <taxon>Chloroflexota</taxon>
        <taxon>Anaerolineae</taxon>
        <taxon>Anaerolineales</taxon>
        <taxon>Anaerolineales incertae sedis</taxon>
        <taxon>Candidatus Desulfolinea</taxon>
    </lineage>
</organism>
<sequence>MYGWHGKILRIDLTNQKTSVEDVDPQIARDYLGGRGWAIRYLYNEVDPQVDPLGPDNKLIFATGPLTATTAPTGNRYMVVTKSPLTGALAHSNSGGDFPTWMKRTGFDLFIFEGKAEKPVYLWVNEDEVEIRSAEHLWGQDVPSTTDALLAETNPKAKAACIGPAGENLVLMAAVMNDKDRAAARSGVGAVMGSKNLKGVVAYGRKNPIFADDKKMRELSLIIAKEVGADMLAGSSLREYGTAYVPQVTNTLGILPTRNWQTGTFEGVDEIDGVALKEKYLIKPKPCYRCPIACGRLTEVPDGKYAGKGEGPEYETISAFGSGCGVDNLAAVTKANYWCNELGLDTISTGMTIAAAMEMYEKGYISEEEIGQPLRFGDPDAMIDMVQKMAYRDGFGNELAEGSYRLAEKYGHPEIAVTTRKQEFPGYDPRGSQGMGLLYATSNKGASHMEGDVAYEEVFGVPIKDDPLTTDGKGELVARFQDAFALIDASGLCVFLAVRYVFNTDRMIWPTRLSQLMEYTTGVAYTPAEVLKAADRVYTLERMFLLKAGSTEDTLPPRMLNEPLPDGPAKGHVAELDKMLPEFYEVRGWDEKGFPTEEKLKDLGLQ</sequence>
<dbReference type="InterPro" id="IPR013985">
    <property type="entry name" value="Ald_Fedxn_OxRdtase_dom3"/>
</dbReference>
<dbReference type="PANTHER" id="PTHR30038:SF0">
    <property type="entry name" value="TUNGSTEN-CONTAINING ALDEHYDE FERREDOXIN OXIDOREDUCTASE"/>
    <property type="match status" value="1"/>
</dbReference>
<gene>
    <name evidence="10" type="ORF">H8E29_05445</name>
</gene>
<dbReference type="Pfam" id="PF02730">
    <property type="entry name" value="AFOR_N"/>
    <property type="match status" value="1"/>
</dbReference>
<dbReference type="InterPro" id="IPR036021">
    <property type="entry name" value="Tungsten_al_ferr_oxy-like_C"/>
</dbReference>
<evidence type="ECO:0000256" key="5">
    <source>
        <dbReference type="ARBA" id="ARBA00023002"/>
    </source>
</evidence>
<comment type="similarity">
    <text evidence="2">Belongs to the AOR/FOR family.</text>
</comment>
<keyword evidence="5" id="KW-0560">Oxidoreductase</keyword>
<feature type="domain" description="Aldehyde ferredoxin oxidoreductase N-terminal" evidence="9">
    <location>
        <begin position="4"/>
        <end position="206"/>
    </location>
</feature>
<dbReference type="Gene3D" id="3.60.9.10">
    <property type="entry name" value="Aldehyde ferredoxin oxidoreductase, N-terminal domain"/>
    <property type="match status" value="1"/>
</dbReference>
<dbReference type="GO" id="GO:0051539">
    <property type="term" value="F:4 iron, 4 sulfur cluster binding"/>
    <property type="evidence" value="ECO:0007669"/>
    <property type="project" value="UniProtKB-KW"/>
</dbReference>
<dbReference type="InterPro" id="IPR051919">
    <property type="entry name" value="W-dependent_AOR"/>
</dbReference>
<dbReference type="InterPro" id="IPR013984">
    <property type="entry name" value="Ald_Fedxn_OxRdtase_dom2"/>
</dbReference>
<evidence type="ECO:0000256" key="2">
    <source>
        <dbReference type="ARBA" id="ARBA00011032"/>
    </source>
</evidence>
<evidence type="ECO:0000256" key="4">
    <source>
        <dbReference type="ARBA" id="ARBA00022723"/>
    </source>
</evidence>
<dbReference type="GO" id="GO:0009055">
    <property type="term" value="F:electron transfer activity"/>
    <property type="evidence" value="ECO:0007669"/>
    <property type="project" value="InterPro"/>
</dbReference>
<reference evidence="10 11" key="1">
    <citation type="submission" date="2020-08" db="EMBL/GenBank/DDBJ databases">
        <title>Bridging the membrane lipid divide: bacteria of the FCB group superphylum have the potential to synthesize archaeal ether lipids.</title>
        <authorList>
            <person name="Villanueva L."/>
            <person name="Von Meijenfeldt F.A.B."/>
            <person name="Westbye A.B."/>
            <person name="Yadav S."/>
            <person name="Hopmans E.C."/>
            <person name="Dutilh B.E."/>
            <person name="Sinninghe Damste J.S."/>
        </authorList>
    </citation>
    <scope>NUCLEOTIDE SEQUENCE [LARGE SCALE GENOMIC DNA]</scope>
    <source>
        <strain evidence="10">NIOZ-UU36</strain>
    </source>
</reference>
<dbReference type="GO" id="GO:0046872">
    <property type="term" value="F:metal ion binding"/>
    <property type="evidence" value="ECO:0007669"/>
    <property type="project" value="UniProtKB-KW"/>
</dbReference>
<evidence type="ECO:0000256" key="1">
    <source>
        <dbReference type="ARBA" id="ARBA00001966"/>
    </source>
</evidence>
<comment type="caution">
    <text evidence="10">The sequence shown here is derived from an EMBL/GenBank/DDBJ whole genome shotgun (WGS) entry which is preliminary data.</text>
</comment>
<keyword evidence="3" id="KW-0004">4Fe-4S</keyword>
<evidence type="ECO:0000313" key="11">
    <source>
        <dbReference type="Proteomes" id="UP000614469"/>
    </source>
</evidence>
<dbReference type="SMART" id="SM00790">
    <property type="entry name" value="AFOR_N"/>
    <property type="match status" value="1"/>
</dbReference>
<dbReference type="EMBL" id="JACNJN010000077">
    <property type="protein sequence ID" value="MBC8334688.1"/>
    <property type="molecule type" value="Genomic_DNA"/>
</dbReference>
<comment type="cofactor">
    <cofactor evidence="1">
        <name>[4Fe-4S] cluster</name>
        <dbReference type="ChEBI" id="CHEBI:49883"/>
    </cofactor>
</comment>
<dbReference type="Proteomes" id="UP000614469">
    <property type="component" value="Unassembled WGS sequence"/>
</dbReference>
<keyword evidence="7" id="KW-0411">Iron-sulfur</keyword>
<evidence type="ECO:0000313" key="10">
    <source>
        <dbReference type="EMBL" id="MBC8334688.1"/>
    </source>
</evidence>
<dbReference type="SUPFAM" id="SSF48310">
    <property type="entry name" value="Aldehyde ferredoxin oxidoreductase, C-terminal domains"/>
    <property type="match status" value="1"/>
</dbReference>
<dbReference type="InterPro" id="IPR036503">
    <property type="entry name" value="Ald_Fedxn_OxRdtase_N_sf"/>
</dbReference>
<keyword evidence="4" id="KW-0479">Metal-binding</keyword>
<comment type="cofactor">
    <cofactor evidence="8">
        <name>tungstopterin</name>
        <dbReference type="ChEBI" id="CHEBI:30402"/>
    </cofactor>
</comment>
<accession>A0A8J6NFT9</accession>
<dbReference type="InterPro" id="IPR001203">
    <property type="entry name" value="OxRdtase_Ald_Fedxn_C"/>
</dbReference>
<dbReference type="Gene3D" id="1.10.569.10">
    <property type="entry name" value="Aldehyde Ferredoxin Oxidoreductase Protein, subunit A, domain 2"/>
    <property type="match status" value="1"/>
</dbReference>
<proteinExistence type="inferred from homology"/>
<dbReference type="Gene3D" id="1.10.599.10">
    <property type="entry name" value="Aldehyde Ferredoxin Oxidoreductase Protein, subunit A, domain 3"/>
    <property type="match status" value="1"/>
</dbReference>
<keyword evidence="6" id="KW-0408">Iron</keyword>
<evidence type="ECO:0000259" key="9">
    <source>
        <dbReference type="SMART" id="SM00790"/>
    </source>
</evidence>